<dbReference type="RefSeq" id="WP_185044429.1">
    <property type="nucleotide sequence ID" value="NZ_BAABFG010000005.1"/>
</dbReference>
<dbReference type="AlphaFoldDB" id="A0A7W7MBL2"/>
<feature type="compositionally biased region" description="Low complexity" evidence="1">
    <location>
        <begin position="51"/>
        <end position="79"/>
    </location>
</feature>
<accession>A0A7W7MBL2</accession>
<dbReference type="EMBL" id="JACHNB010000001">
    <property type="protein sequence ID" value="MBB4744244.1"/>
    <property type="molecule type" value="Genomic_DNA"/>
</dbReference>
<protein>
    <submittedName>
        <fullName evidence="2">Uncharacterized protein</fullName>
    </submittedName>
</protein>
<evidence type="ECO:0000313" key="3">
    <source>
        <dbReference type="Proteomes" id="UP000546162"/>
    </source>
</evidence>
<keyword evidence="3" id="KW-1185">Reference proteome</keyword>
<reference evidence="2 3" key="1">
    <citation type="submission" date="2020-08" db="EMBL/GenBank/DDBJ databases">
        <title>Sequencing the genomes of 1000 actinobacteria strains.</title>
        <authorList>
            <person name="Klenk H.-P."/>
        </authorList>
    </citation>
    <scope>NUCLEOTIDE SEQUENCE [LARGE SCALE GENOMIC DNA]</scope>
    <source>
        <strain evidence="2 3">DSM 45809</strain>
    </source>
</reference>
<dbReference type="Proteomes" id="UP000546162">
    <property type="component" value="Unassembled WGS sequence"/>
</dbReference>
<name>A0A7W7MBL2_9ACTN</name>
<organism evidence="2 3">
    <name type="scientific">Actinoplanes octamycinicus</name>
    <dbReference type="NCBI Taxonomy" id="135948"/>
    <lineage>
        <taxon>Bacteria</taxon>
        <taxon>Bacillati</taxon>
        <taxon>Actinomycetota</taxon>
        <taxon>Actinomycetes</taxon>
        <taxon>Micromonosporales</taxon>
        <taxon>Micromonosporaceae</taxon>
        <taxon>Actinoplanes</taxon>
    </lineage>
</organism>
<feature type="region of interest" description="Disordered" evidence="1">
    <location>
        <begin position="41"/>
        <end position="79"/>
    </location>
</feature>
<proteinExistence type="predicted"/>
<evidence type="ECO:0000313" key="2">
    <source>
        <dbReference type="EMBL" id="MBB4744244.1"/>
    </source>
</evidence>
<gene>
    <name evidence="2" type="ORF">BJY16_007703</name>
</gene>
<comment type="caution">
    <text evidence="2">The sequence shown here is derived from an EMBL/GenBank/DDBJ whole genome shotgun (WGS) entry which is preliminary data.</text>
</comment>
<sequence length="382" mass="41454">MAADRRLALHATLPDRYAHVEVLASTIDHLGRIVALLADPAGAEHSPPSAPSSLSAAPSSLSAAPSSVPSAPSSLSAAGSPLSAAGSPFSAAPSSLSAAGSSLSAASYDATAIICDGAEVHEIPLRGLDLRFNDIDVLDDGVVLSAARCAPTRVPFERRGEPVPEDELHLTENVRVFDSRGQVRTSFYAGDGIEQLVTDPHGTIWISYFDESNYWYPRADGTRSYGFMNGLARWDRTGGDPWMVPFDTPEVSWCDCYAMNVGRDRVHACPYPDFVMVELGPAEVRSITPNPITRCSGLAVAGAEFALFDQDRVDDGYRWSIRRGRRDGDEIVEVGREQLLLPDGRHPSGWGRGKIGRDEKLYLHENGNPRRWYRYDLDPATS</sequence>
<evidence type="ECO:0000256" key="1">
    <source>
        <dbReference type="SAM" id="MobiDB-lite"/>
    </source>
</evidence>